<dbReference type="InterPro" id="IPR044861">
    <property type="entry name" value="IPNS-like_FE2OG_OXY"/>
</dbReference>
<dbReference type="InterPro" id="IPR005123">
    <property type="entry name" value="Oxoglu/Fe-dep_dioxygenase_dom"/>
</dbReference>
<evidence type="ECO:0000256" key="5">
    <source>
        <dbReference type="RuleBase" id="RU003682"/>
    </source>
</evidence>
<dbReference type="OMA" id="FWHVGRE"/>
<evidence type="ECO:0000256" key="2">
    <source>
        <dbReference type="ARBA" id="ARBA00022723"/>
    </source>
</evidence>
<dbReference type="PROSITE" id="PS51471">
    <property type="entry name" value="FE2OG_OXY"/>
    <property type="match status" value="1"/>
</dbReference>
<dbReference type="GO" id="GO:0046872">
    <property type="term" value="F:metal ion binding"/>
    <property type="evidence" value="ECO:0007669"/>
    <property type="project" value="UniProtKB-KW"/>
</dbReference>
<dbReference type="Pfam" id="PF03171">
    <property type="entry name" value="2OG-FeII_Oxy"/>
    <property type="match status" value="1"/>
</dbReference>
<dbReference type="STRING" id="1169540.A0A0G4EGL9"/>
<keyword evidence="3 5" id="KW-0560">Oxidoreductase</keyword>
<evidence type="ECO:0000313" key="9">
    <source>
        <dbReference type="Proteomes" id="UP000041254"/>
    </source>
</evidence>
<evidence type="ECO:0000256" key="4">
    <source>
        <dbReference type="ARBA" id="ARBA00023004"/>
    </source>
</evidence>
<dbReference type="AlphaFoldDB" id="A0A0G4EGL9"/>
<dbReference type="PhylomeDB" id="A0A0G4EGL9"/>
<dbReference type="Proteomes" id="UP000041254">
    <property type="component" value="Unassembled WGS sequence"/>
</dbReference>
<evidence type="ECO:0000256" key="1">
    <source>
        <dbReference type="ARBA" id="ARBA00008056"/>
    </source>
</evidence>
<dbReference type="InterPro" id="IPR027443">
    <property type="entry name" value="IPNS-like_sf"/>
</dbReference>
<gene>
    <name evidence="8" type="ORF">Vbra_11650</name>
</gene>
<dbReference type="InterPro" id="IPR026992">
    <property type="entry name" value="DIOX_N"/>
</dbReference>
<dbReference type="VEuPathDB" id="CryptoDB:Vbra_11650"/>
<dbReference type="InParanoid" id="A0A0G4EGL9"/>
<dbReference type="PRINTS" id="PR00682">
    <property type="entry name" value="IPNSYNTHASE"/>
</dbReference>
<feature type="domain" description="Fe2OG dioxygenase" evidence="7">
    <location>
        <begin position="190"/>
        <end position="294"/>
    </location>
</feature>
<dbReference type="Gene3D" id="2.60.120.330">
    <property type="entry name" value="B-lactam Antibiotic, Isopenicillin N Synthase, Chain"/>
    <property type="match status" value="1"/>
</dbReference>
<organism evidence="8 9">
    <name type="scientific">Vitrella brassicaformis (strain CCMP3155)</name>
    <dbReference type="NCBI Taxonomy" id="1169540"/>
    <lineage>
        <taxon>Eukaryota</taxon>
        <taxon>Sar</taxon>
        <taxon>Alveolata</taxon>
        <taxon>Colpodellida</taxon>
        <taxon>Vitrellaceae</taxon>
        <taxon>Vitrella</taxon>
    </lineage>
</organism>
<feature type="region of interest" description="Disordered" evidence="6">
    <location>
        <begin position="120"/>
        <end position="139"/>
    </location>
</feature>
<comment type="similarity">
    <text evidence="1 5">Belongs to the iron/ascorbate-dependent oxidoreductase family.</text>
</comment>
<evidence type="ECO:0000313" key="8">
    <source>
        <dbReference type="EMBL" id="CEL94608.1"/>
    </source>
</evidence>
<sequence length="349" mass="39083">MMATAVEQVVPSAMGDKVVLKDADLTLHVPIFDLAEDNESLRMAVREACKTIGFFLVKNHGVPEELLSRAFSEMRRFFSLPIERKMQVAASTNANNRGYTRWAEETLDVEKSTQGDTKEGYYIGREVPPDSPETSLPLHGPNMWPADLPGWRETMEEYVSAVITLSVRITHLLAMALDLPEDWFDQYFTRPLTALRPLHYSAELSDPAKGKFAAGEHSDYGMLTVLATDGTPGLQIKPRGCDRWIDVPTIPGTYVINLGDMLQRWTNDVFMSTPHRVVNVTATERYSLPFFYEPNYDTKVECLPSCCSATNPPKYEPCISGQHLIGKYSATHKDFANEKPHTMNGTGGQ</sequence>
<evidence type="ECO:0000259" key="7">
    <source>
        <dbReference type="PROSITE" id="PS51471"/>
    </source>
</evidence>
<keyword evidence="4 5" id="KW-0408">Iron</keyword>
<accession>A0A0G4EGL9</accession>
<dbReference type="FunFam" id="2.60.120.330:FF:000006">
    <property type="entry name" value="2-oxoglutarate-Fe(II) type oxidoreductase hxnY"/>
    <property type="match status" value="1"/>
</dbReference>
<dbReference type="OrthoDB" id="288590at2759"/>
<dbReference type="SUPFAM" id="SSF51197">
    <property type="entry name" value="Clavaminate synthase-like"/>
    <property type="match status" value="1"/>
</dbReference>
<dbReference type="PANTHER" id="PTHR10209">
    <property type="entry name" value="OXIDOREDUCTASE, 2OG-FE II OXYGENASE FAMILY PROTEIN"/>
    <property type="match status" value="1"/>
</dbReference>
<dbReference type="EMBL" id="CDMY01000223">
    <property type="protein sequence ID" value="CEL94608.1"/>
    <property type="molecule type" value="Genomic_DNA"/>
</dbReference>
<name>A0A0G4EGL9_VITBC</name>
<protein>
    <recommendedName>
        <fullName evidence="7">Fe2OG dioxygenase domain-containing protein</fullName>
    </recommendedName>
</protein>
<dbReference type="Pfam" id="PF14226">
    <property type="entry name" value="DIOX_N"/>
    <property type="match status" value="1"/>
</dbReference>
<reference evidence="8 9" key="1">
    <citation type="submission" date="2014-11" db="EMBL/GenBank/DDBJ databases">
        <authorList>
            <person name="Zhu J."/>
            <person name="Qi W."/>
            <person name="Song R."/>
        </authorList>
    </citation>
    <scope>NUCLEOTIDE SEQUENCE [LARGE SCALE GENOMIC DNA]</scope>
</reference>
<dbReference type="PANTHER" id="PTHR10209:SF867">
    <property type="entry name" value="2-OXOGLUTARATE (2OG) AND FE(II)-DEPENDENT OXYGENASE SUPERFAMILY PROTEIN"/>
    <property type="match status" value="1"/>
</dbReference>
<evidence type="ECO:0000256" key="6">
    <source>
        <dbReference type="SAM" id="MobiDB-lite"/>
    </source>
</evidence>
<keyword evidence="9" id="KW-1185">Reference proteome</keyword>
<keyword evidence="2 5" id="KW-0479">Metal-binding</keyword>
<dbReference type="GO" id="GO:0016491">
    <property type="term" value="F:oxidoreductase activity"/>
    <property type="evidence" value="ECO:0007669"/>
    <property type="project" value="UniProtKB-KW"/>
</dbReference>
<evidence type="ECO:0000256" key="3">
    <source>
        <dbReference type="ARBA" id="ARBA00023002"/>
    </source>
</evidence>
<proteinExistence type="inferred from homology"/>